<dbReference type="AlphaFoldDB" id="A0A382MP41"/>
<dbReference type="NCBIfam" id="NF041518">
    <property type="entry name" value="choice_anch_Q"/>
    <property type="match status" value="1"/>
</dbReference>
<dbReference type="Gene3D" id="2.160.20.10">
    <property type="entry name" value="Single-stranded right-handed beta-helix, Pectin lyase-like"/>
    <property type="match status" value="1"/>
</dbReference>
<feature type="non-terminal residue" evidence="1">
    <location>
        <position position="380"/>
    </location>
</feature>
<dbReference type="EMBL" id="UINC01094930">
    <property type="protein sequence ID" value="SVC50589.1"/>
    <property type="molecule type" value="Genomic_DNA"/>
</dbReference>
<organism evidence="1">
    <name type="scientific">marine metagenome</name>
    <dbReference type="NCBI Taxonomy" id="408172"/>
    <lineage>
        <taxon>unclassified sequences</taxon>
        <taxon>metagenomes</taxon>
        <taxon>ecological metagenomes</taxon>
    </lineage>
</organism>
<dbReference type="InterPro" id="IPR059226">
    <property type="entry name" value="Choice_anch_Q_dom"/>
</dbReference>
<reference evidence="1" key="1">
    <citation type="submission" date="2018-05" db="EMBL/GenBank/DDBJ databases">
        <authorList>
            <person name="Lanie J.A."/>
            <person name="Ng W.-L."/>
            <person name="Kazmierczak K.M."/>
            <person name="Andrzejewski T.M."/>
            <person name="Davidsen T.M."/>
            <person name="Wayne K.J."/>
            <person name="Tettelin H."/>
            <person name="Glass J.I."/>
            <person name="Rusch D."/>
            <person name="Podicherti R."/>
            <person name="Tsui H.-C.T."/>
            <person name="Winkler M.E."/>
        </authorList>
    </citation>
    <scope>NUCLEOTIDE SEQUENCE</scope>
</reference>
<proteinExistence type="predicted"/>
<dbReference type="InterPro" id="IPR012334">
    <property type="entry name" value="Pectin_lyas_fold"/>
</dbReference>
<sequence>ETNDVSAMPYAKYDVKTDGTGDYTVIQTAIDATTAGDTVLVYPGTYVENINYNGKNIVVLGEDRETTIIDGNYNGTVVTFNNEEDTTAVLSGFTIQNGSGVGYNPGGIFCSYSDPTIRNVIVRNNISGGIRTFWSEPIIEDVIISGNIGGNGGGIICNSDGSATLTNVAIIDNHATFNGGGLFTSHGANPTLTNVTITGNSAGSSGGGINGGSFLPLILTNVTIAGNSAGSSGGGINLDDSNYIIRNSILWNNSPHEISLSNSTLITISYSDVSGGSIGIVENDGTNTITWGEGNIDANPLFVNATNGDYHLSNYSPAIGAGTATGAPTTDITGVTNSRPMPAGTNPDMGAYENVLGTPLEQTMYHVSTSGSTDGTGFPN</sequence>
<evidence type="ECO:0000313" key="1">
    <source>
        <dbReference type="EMBL" id="SVC50589.1"/>
    </source>
</evidence>
<name>A0A382MP41_9ZZZZ</name>
<protein>
    <submittedName>
        <fullName evidence="1">Uncharacterized protein</fullName>
    </submittedName>
</protein>
<feature type="non-terminal residue" evidence="1">
    <location>
        <position position="1"/>
    </location>
</feature>
<accession>A0A382MP41</accession>
<gene>
    <name evidence="1" type="ORF">METZ01_LOCUS303443</name>
</gene>
<dbReference type="SUPFAM" id="SSF51126">
    <property type="entry name" value="Pectin lyase-like"/>
    <property type="match status" value="1"/>
</dbReference>
<dbReference type="InterPro" id="IPR011050">
    <property type="entry name" value="Pectin_lyase_fold/virulence"/>
</dbReference>